<keyword evidence="2 12" id="KW-0639">Primosome</keyword>
<comment type="function">
    <text evidence="12 13">RNA polymerase that catalyzes the synthesis of short RNA molecules used as primers for DNA polymerase during DNA replication.</text>
</comment>
<name>A0ABS4CT16_9BACI</name>
<dbReference type="RefSeq" id="WP_211086074.1">
    <property type="nucleotide sequence ID" value="NZ_JAFDST010000001.1"/>
</dbReference>
<dbReference type="PROSITE" id="PS50880">
    <property type="entry name" value="TOPRIM"/>
    <property type="match status" value="1"/>
</dbReference>
<keyword evidence="10 12" id="KW-0238">DNA-binding</keyword>
<dbReference type="SUPFAM" id="SSF56731">
    <property type="entry name" value="DNA primase core"/>
    <property type="match status" value="1"/>
</dbReference>
<dbReference type="Gene3D" id="1.10.860.10">
    <property type="entry name" value="DNAb Helicase, Chain A"/>
    <property type="match status" value="1"/>
</dbReference>
<comment type="similarity">
    <text evidence="12 13">Belongs to the DnaG primase family.</text>
</comment>
<dbReference type="NCBIfam" id="TIGR01391">
    <property type="entry name" value="dnaG"/>
    <property type="match status" value="1"/>
</dbReference>
<dbReference type="EMBL" id="JAFDST010000001">
    <property type="protein sequence ID" value="MBP1080704.1"/>
    <property type="molecule type" value="Genomic_DNA"/>
</dbReference>
<dbReference type="InterPro" id="IPR006295">
    <property type="entry name" value="DNA_primase_DnaG"/>
</dbReference>
<keyword evidence="11 12" id="KW-0804">Transcription</keyword>
<feature type="coiled-coil region" evidence="14">
    <location>
        <begin position="547"/>
        <end position="590"/>
    </location>
</feature>
<dbReference type="PANTHER" id="PTHR30313">
    <property type="entry name" value="DNA PRIMASE"/>
    <property type="match status" value="1"/>
</dbReference>
<dbReference type="InterPro" id="IPR034151">
    <property type="entry name" value="TOPRIM_DnaG_bac"/>
</dbReference>
<comment type="subunit">
    <text evidence="12">Monomer. Interacts with DnaB.</text>
</comment>
<evidence type="ECO:0000256" key="9">
    <source>
        <dbReference type="ARBA" id="ARBA00022842"/>
    </source>
</evidence>
<keyword evidence="7 12" id="KW-0863">Zinc-finger</keyword>
<dbReference type="InterPro" id="IPR006171">
    <property type="entry name" value="TOPRIM_dom"/>
</dbReference>
<dbReference type="InterPro" id="IPR019475">
    <property type="entry name" value="DNA_primase_DnaB-bd"/>
</dbReference>
<dbReference type="InterPro" id="IPR037068">
    <property type="entry name" value="DNA_primase_core_N_sf"/>
</dbReference>
<dbReference type="InterPro" id="IPR002694">
    <property type="entry name" value="Znf_CHC2"/>
</dbReference>
<accession>A0ABS4CT16</accession>
<keyword evidence="17" id="KW-1185">Reference proteome</keyword>
<dbReference type="InterPro" id="IPR030846">
    <property type="entry name" value="DnaG_bac"/>
</dbReference>
<reference evidence="16 17" key="1">
    <citation type="submission" date="2021-01" db="EMBL/GenBank/DDBJ databases">
        <title>Genomic Encyclopedia of Type Strains, Phase IV (KMG-IV): sequencing the most valuable type-strain genomes for metagenomic binning, comparative biology and taxonomic classification.</title>
        <authorList>
            <person name="Goeker M."/>
        </authorList>
    </citation>
    <scope>NUCLEOTIDE SEQUENCE [LARGE SCALE GENOMIC DNA]</scope>
    <source>
        <strain evidence="16 17">DSM 103394</strain>
    </source>
</reference>
<evidence type="ECO:0000256" key="13">
    <source>
        <dbReference type="PIRNR" id="PIRNR002811"/>
    </source>
</evidence>
<dbReference type="Pfam" id="PF10410">
    <property type="entry name" value="DnaB_bind"/>
    <property type="match status" value="1"/>
</dbReference>
<evidence type="ECO:0000256" key="2">
    <source>
        <dbReference type="ARBA" id="ARBA00022515"/>
    </source>
</evidence>
<protein>
    <recommendedName>
        <fullName evidence="12 13">DNA primase</fullName>
        <ecNumber evidence="12">2.7.7.101</ecNumber>
    </recommendedName>
</protein>
<dbReference type="SMART" id="SM00493">
    <property type="entry name" value="TOPRIM"/>
    <property type="match status" value="1"/>
</dbReference>
<dbReference type="PANTHER" id="PTHR30313:SF2">
    <property type="entry name" value="DNA PRIMASE"/>
    <property type="match status" value="1"/>
</dbReference>
<evidence type="ECO:0000259" key="15">
    <source>
        <dbReference type="PROSITE" id="PS50880"/>
    </source>
</evidence>
<comment type="catalytic activity">
    <reaction evidence="12">
        <text>ssDNA + n NTP = ssDNA/pppN(pN)n-1 hybrid + (n-1) diphosphate.</text>
        <dbReference type="EC" id="2.7.7.101"/>
    </reaction>
</comment>
<evidence type="ECO:0000256" key="3">
    <source>
        <dbReference type="ARBA" id="ARBA00022679"/>
    </source>
</evidence>
<dbReference type="Proteomes" id="UP000674416">
    <property type="component" value="Unassembled WGS sequence"/>
</dbReference>
<keyword evidence="6 12" id="KW-0479">Metal-binding</keyword>
<evidence type="ECO:0000256" key="8">
    <source>
        <dbReference type="ARBA" id="ARBA00022833"/>
    </source>
</evidence>
<dbReference type="Pfam" id="PF13155">
    <property type="entry name" value="Toprim_2"/>
    <property type="match status" value="1"/>
</dbReference>
<dbReference type="CDD" id="cd03364">
    <property type="entry name" value="TOPRIM_DnaG_primases"/>
    <property type="match status" value="1"/>
</dbReference>
<dbReference type="GO" id="GO:0016779">
    <property type="term" value="F:nucleotidyltransferase activity"/>
    <property type="evidence" value="ECO:0007669"/>
    <property type="project" value="UniProtKB-KW"/>
</dbReference>
<feature type="domain" description="Toprim" evidence="15">
    <location>
        <begin position="264"/>
        <end position="343"/>
    </location>
</feature>
<dbReference type="Gene3D" id="3.90.980.10">
    <property type="entry name" value="DNA primase, catalytic core, N-terminal domain"/>
    <property type="match status" value="1"/>
</dbReference>
<keyword evidence="8 12" id="KW-0862">Zinc</keyword>
<keyword evidence="5 12" id="KW-0235">DNA replication</keyword>
<evidence type="ECO:0000256" key="4">
    <source>
        <dbReference type="ARBA" id="ARBA00022695"/>
    </source>
</evidence>
<dbReference type="HAMAP" id="MF_00974">
    <property type="entry name" value="DNA_primase_DnaG"/>
    <property type="match status" value="1"/>
</dbReference>
<evidence type="ECO:0000256" key="7">
    <source>
        <dbReference type="ARBA" id="ARBA00022771"/>
    </source>
</evidence>
<sequence length="604" mass="69030">MANMIPEETINSVQKSADIVEVIGEYVQLKKQGRNYFGLCPFHGENTPSFSVSADKQIFHCFGCGAGGDVFSFLKQLEGYSFPQAVLVLAEKYHIDIPDDVSHAAVPTSEEGSDNLKMIEAHELSKKFYHHLLVNTKEGQEALDYLQDRGFSNEDIEKFEIGYSLNSWDFMTKFLEKRGFDPEMMAKAGLLVKKESGDGYFDRFRNRIIFPIHDHHGKTVAFSGRSLADNQQPKYMNSPESPLFHKSKLLYHFHQSRVHIRKQERAVLFEGFADVISAVKSGVNEAIATMGTSLTDEHARLIRRNTNEVIICYDSDRAGFEAAQKAAELLIKKDCKVRIAMMPDHLDPDDYIRKFGGDKFKTDVIGASVSFMAFKLQYFKKGKNLSDEGERISYIENVLKEISRLPTALEKEVYIKQLSDEFSLSYDSLQEQLSVYDHNTQQAQKKEAAPKPAVTQTKAKPWRIRPAYENAERTLLAHMVHDPEMIRKVLDRIGLDFNLDEHRAIAAYIYAMYEEGLDVSISKLMGKMNDQALNQILSEIVMGHNDREISEEELSDYTRKILNYRNKSVIREKEEKRQEAERKKDFLAAAALAQEIVKLTRSLK</sequence>
<keyword evidence="14" id="KW-0175">Coiled coil</keyword>
<proteinExistence type="inferred from homology"/>
<dbReference type="Pfam" id="PF08275">
    <property type="entry name" value="DNAG_N"/>
    <property type="match status" value="1"/>
</dbReference>
<comment type="cofactor">
    <cofactor evidence="12 13">
        <name>Zn(2+)</name>
        <dbReference type="ChEBI" id="CHEBI:29105"/>
    </cofactor>
    <text evidence="12 13">Binds 1 zinc ion per monomer.</text>
</comment>
<feature type="zinc finger region" description="CHC2-type" evidence="12">
    <location>
        <begin position="40"/>
        <end position="64"/>
    </location>
</feature>
<dbReference type="InterPro" id="IPR016136">
    <property type="entry name" value="DNA_helicase_N/primase_C"/>
</dbReference>
<evidence type="ECO:0000256" key="6">
    <source>
        <dbReference type="ARBA" id="ARBA00022723"/>
    </source>
</evidence>
<dbReference type="InterPro" id="IPR036185">
    <property type="entry name" value="DNA_heli_DnaB-like_N_sf"/>
</dbReference>
<dbReference type="Pfam" id="PF01807">
    <property type="entry name" value="Zn_ribbon_DnaG"/>
    <property type="match status" value="1"/>
</dbReference>
<dbReference type="SUPFAM" id="SSF57783">
    <property type="entry name" value="Zinc beta-ribbon"/>
    <property type="match status" value="1"/>
</dbReference>
<evidence type="ECO:0000256" key="1">
    <source>
        <dbReference type="ARBA" id="ARBA00022478"/>
    </source>
</evidence>
<evidence type="ECO:0000256" key="11">
    <source>
        <dbReference type="ARBA" id="ARBA00023163"/>
    </source>
</evidence>
<dbReference type="SMART" id="SM00400">
    <property type="entry name" value="ZnF_CHCC"/>
    <property type="match status" value="1"/>
</dbReference>
<dbReference type="InterPro" id="IPR036977">
    <property type="entry name" value="DNA_primase_Znf_CHC2"/>
</dbReference>
<dbReference type="EC" id="2.7.7.101" evidence="12"/>
<evidence type="ECO:0000313" key="16">
    <source>
        <dbReference type="EMBL" id="MBP1080704.1"/>
    </source>
</evidence>
<evidence type="ECO:0000313" key="17">
    <source>
        <dbReference type="Proteomes" id="UP000674416"/>
    </source>
</evidence>
<keyword evidence="4 12" id="KW-0548">Nucleotidyltransferase</keyword>
<dbReference type="SUPFAM" id="SSF48024">
    <property type="entry name" value="N-terminal domain of DnaB helicase"/>
    <property type="match status" value="1"/>
</dbReference>
<dbReference type="InterPro" id="IPR013264">
    <property type="entry name" value="DNAG_N"/>
</dbReference>
<gene>
    <name evidence="12" type="primary">dnaG</name>
    <name evidence="16" type="ORF">JOC74_001192</name>
</gene>
<organism evidence="16 17">
    <name type="scientific">Bacillus capparidis</name>
    <dbReference type="NCBI Taxonomy" id="1840411"/>
    <lineage>
        <taxon>Bacteria</taxon>
        <taxon>Bacillati</taxon>
        <taxon>Bacillota</taxon>
        <taxon>Bacilli</taxon>
        <taxon>Bacillales</taxon>
        <taxon>Bacillaceae</taxon>
        <taxon>Bacillus</taxon>
    </lineage>
</organism>
<evidence type="ECO:0000256" key="5">
    <source>
        <dbReference type="ARBA" id="ARBA00022705"/>
    </source>
</evidence>
<dbReference type="InterPro" id="IPR050219">
    <property type="entry name" value="DnaG_primase"/>
</dbReference>
<evidence type="ECO:0000256" key="12">
    <source>
        <dbReference type="HAMAP-Rule" id="MF_00974"/>
    </source>
</evidence>
<dbReference type="Gene3D" id="3.90.580.10">
    <property type="entry name" value="Zinc finger, CHC2-type domain"/>
    <property type="match status" value="1"/>
</dbReference>
<comment type="caution">
    <text evidence="16">The sequence shown here is derived from an EMBL/GenBank/DDBJ whole genome shotgun (WGS) entry which is preliminary data.</text>
</comment>
<dbReference type="PIRSF" id="PIRSF002811">
    <property type="entry name" value="DnaG"/>
    <property type="match status" value="1"/>
</dbReference>
<evidence type="ECO:0000256" key="14">
    <source>
        <dbReference type="SAM" id="Coils"/>
    </source>
</evidence>
<dbReference type="Gene3D" id="6.10.140.360">
    <property type="match status" value="1"/>
</dbReference>
<keyword evidence="3 12" id="KW-0808">Transferase</keyword>
<comment type="domain">
    <text evidence="12">Contains an N-terminal zinc-binding domain, a central core domain that contains the primase activity, and a C-terminal DnaB-binding domain.</text>
</comment>
<evidence type="ECO:0000256" key="10">
    <source>
        <dbReference type="ARBA" id="ARBA00023125"/>
    </source>
</evidence>
<keyword evidence="9" id="KW-0460">Magnesium</keyword>
<dbReference type="Gene3D" id="3.40.1360.10">
    <property type="match status" value="1"/>
</dbReference>
<keyword evidence="1 12" id="KW-0240">DNA-directed RNA polymerase</keyword>